<name>A0A0F9G029_9ZZZZ</name>
<reference evidence="1" key="1">
    <citation type="journal article" date="2015" name="Nature">
        <title>Complex archaea that bridge the gap between prokaryotes and eukaryotes.</title>
        <authorList>
            <person name="Spang A."/>
            <person name="Saw J.H."/>
            <person name="Jorgensen S.L."/>
            <person name="Zaremba-Niedzwiedzka K."/>
            <person name="Martijn J."/>
            <person name="Lind A.E."/>
            <person name="van Eijk R."/>
            <person name="Schleper C."/>
            <person name="Guy L."/>
            <person name="Ettema T.J."/>
        </authorList>
    </citation>
    <scope>NUCLEOTIDE SEQUENCE</scope>
</reference>
<proteinExistence type="predicted"/>
<dbReference type="EMBL" id="LAZR01019601">
    <property type="protein sequence ID" value="KKL91943.1"/>
    <property type="molecule type" value="Genomic_DNA"/>
</dbReference>
<gene>
    <name evidence="1" type="ORF">LCGC14_1889590</name>
</gene>
<organism evidence="1">
    <name type="scientific">marine sediment metagenome</name>
    <dbReference type="NCBI Taxonomy" id="412755"/>
    <lineage>
        <taxon>unclassified sequences</taxon>
        <taxon>metagenomes</taxon>
        <taxon>ecological metagenomes</taxon>
    </lineage>
</organism>
<accession>A0A0F9G029</accession>
<dbReference type="AlphaFoldDB" id="A0A0F9G029"/>
<evidence type="ECO:0000313" key="1">
    <source>
        <dbReference type="EMBL" id="KKL91943.1"/>
    </source>
</evidence>
<sequence length="93" mass="10157">MPKMQRFNMPDPKYGFDILIVWMDEGTPRSPFEPLSFNGSACECGASEPVPSFQATPSIKAAILAVLELFPPVPCPTEKTVISVTGLNRCILN</sequence>
<protein>
    <submittedName>
        <fullName evidence="1">Uncharacterized protein</fullName>
    </submittedName>
</protein>
<comment type="caution">
    <text evidence="1">The sequence shown here is derived from an EMBL/GenBank/DDBJ whole genome shotgun (WGS) entry which is preliminary data.</text>
</comment>